<gene>
    <name evidence="2" type="ordered locus">PB2503_03137</name>
</gene>
<protein>
    <recommendedName>
        <fullName evidence="1">NAD(P)-binding domain-containing protein</fullName>
    </recommendedName>
</protein>
<dbReference type="KEGG" id="pbr:PB2503_03137"/>
<evidence type="ECO:0000313" key="2">
    <source>
        <dbReference type="EMBL" id="ADM08704.1"/>
    </source>
</evidence>
<dbReference type="GO" id="GO:0004074">
    <property type="term" value="F:biliverdin reductase [NAD(P)H] activity"/>
    <property type="evidence" value="ECO:0007669"/>
    <property type="project" value="TreeGrafter"/>
</dbReference>
<feature type="domain" description="NAD(P)-binding" evidence="1">
    <location>
        <begin position="8"/>
        <end position="197"/>
    </location>
</feature>
<dbReference type="SUPFAM" id="SSF51735">
    <property type="entry name" value="NAD(P)-binding Rossmann-fold domains"/>
    <property type="match status" value="1"/>
</dbReference>
<dbReference type="Gene3D" id="3.40.50.720">
    <property type="entry name" value="NAD(P)-binding Rossmann-like Domain"/>
    <property type="match status" value="1"/>
</dbReference>
<dbReference type="STRING" id="314260.PB2503_03137"/>
<dbReference type="PANTHER" id="PTHR43355:SF2">
    <property type="entry name" value="FLAVIN REDUCTASE (NADPH)"/>
    <property type="match status" value="1"/>
</dbReference>
<dbReference type="InterPro" id="IPR051606">
    <property type="entry name" value="Polyketide_Oxido-like"/>
</dbReference>
<evidence type="ECO:0000313" key="3">
    <source>
        <dbReference type="Proteomes" id="UP000001302"/>
    </source>
</evidence>
<dbReference type="GO" id="GO:0042602">
    <property type="term" value="F:riboflavin reductase (NADPH) activity"/>
    <property type="evidence" value="ECO:0007669"/>
    <property type="project" value="TreeGrafter"/>
</dbReference>
<dbReference type="EMBL" id="CP002156">
    <property type="protein sequence ID" value="ADM08704.1"/>
    <property type="molecule type" value="Genomic_DNA"/>
</dbReference>
<reference evidence="2 3" key="2">
    <citation type="journal article" date="2011" name="J. Bacteriol.">
        <title>Complete genome sequence of strain HTCC2503T of Parvularcula bermudensis, the type species of the order "Parvularculales" in the class Alphaproteobacteria.</title>
        <authorList>
            <person name="Oh H.M."/>
            <person name="Kang I."/>
            <person name="Vergin K.L."/>
            <person name="Kang D."/>
            <person name="Rhee K.H."/>
            <person name="Giovannoni S.J."/>
            <person name="Cho J.C."/>
        </authorList>
    </citation>
    <scope>NUCLEOTIDE SEQUENCE [LARGE SCALE GENOMIC DNA]</scope>
    <source>
        <strain evidence="3">ATCC BAA-594 / HTCC2503 / KCTC 12087</strain>
    </source>
</reference>
<name>E0TD45_PARBH</name>
<keyword evidence="3" id="KW-1185">Reference proteome</keyword>
<dbReference type="RefSeq" id="WP_013299678.1">
    <property type="nucleotide sequence ID" value="NC_014414.1"/>
</dbReference>
<sequence length="231" mass="25461">MTTITVFGAAGATGTQVVKEAVTRGYTVRAVERAWPARAPSLTGVTTFTADVLSDPLDPAIDGSDAIISCLGLAFSPQTAIAPPPLYTEGTLRIIEAMRQREQRRLVVISAAFVDPHTEMPTWFRHSAYRALRPIFSQMADMERVLRASEGIDWCAVRPGWLLNEPATGDFRVFDKALPKGVFRTRHADLAAFLIDNALNDRWLRSTPAIGRKESVRFTTPPALLKEVLKL</sequence>
<dbReference type="Proteomes" id="UP000001302">
    <property type="component" value="Chromosome"/>
</dbReference>
<proteinExistence type="predicted"/>
<dbReference type="HOGENOM" id="CLU_025711_4_5_5"/>
<dbReference type="Pfam" id="PF13460">
    <property type="entry name" value="NAD_binding_10"/>
    <property type="match status" value="1"/>
</dbReference>
<reference evidence="3" key="1">
    <citation type="submission" date="2010-08" db="EMBL/GenBank/DDBJ databases">
        <title>Genome sequence of Parvularcula bermudensis HTCC2503.</title>
        <authorList>
            <person name="Kang D.-M."/>
            <person name="Oh H.-M."/>
            <person name="Cho J.-C."/>
        </authorList>
    </citation>
    <scope>NUCLEOTIDE SEQUENCE [LARGE SCALE GENOMIC DNA]</scope>
    <source>
        <strain evidence="3">ATCC BAA-594 / HTCC2503 / KCTC 12087</strain>
    </source>
</reference>
<dbReference type="InterPro" id="IPR016040">
    <property type="entry name" value="NAD(P)-bd_dom"/>
</dbReference>
<dbReference type="eggNOG" id="COG0702">
    <property type="taxonomic scope" value="Bacteria"/>
</dbReference>
<accession>E0TD45</accession>
<dbReference type="InterPro" id="IPR036291">
    <property type="entry name" value="NAD(P)-bd_dom_sf"/>
</dbReference>
<dbReference type="OrthoDB" id="7419852at2"/>
<dbReference type="PANTHER" id="PTHR43355">
    <property type="entry name" value="FLAVIN REDUCTASE (NADPH)"/>
    <property type="match status" value="1"/>
</dbReference>
<evidence type="ECO:0000259" key="1">
    <source>
        <dbReference type="Pfam" id="PF13460"/>
    </source>
</evidence>
<dbReference type="AlphaFoldDB" id="E0TD45"/>
<organism evidence="2 3">
    <name type="scientific">Parvularcula bermudensis (strain ATCC BAA-594 / HTCC2503 / KCTC 12087)</name>
    <dbReference type="NCBI Taxonomy" id="314260"/>
    <lineage>
        <taxon>Bacteria</taxon>
        <taxon>Pseudomonadati</taxon>
        <taxon>Pseudomonadota</taxon>
        <taxon>Alphaproteobacteria</taxon>
        <taxon>Parvularculales</taxon>
        <taxon>Parvularculaceae</taxon>
        <taxon>Parvularcula</taxon>
    </lineage>
</organism>